<reference evidence="8 9" key="1">
    <citation type="submission" date="2023-04" db="EMBL/GenBank/DDBJ databases">
        <title>A novel bacteria isolated from coastal sediment.</title>
        <authorList>
            <person name="Liu X.-J."/>
            <person name="Du Z.-J."/>
        </authorList>
    </citation>
    <scope>NUCLEOTIDE SEQUENCE [LARGE SCALE GENOMIC DNA]</scope>
    <source>
        <strain evidence="8 9">SDUM461003</strain>
    </source>
</reference>
<gene>
    <name evidence="8" type="ORF">QEH52_06635</name>
</gene>
<dbReference type="Gene3D" id="3.40.50.1010">
    <property type="entry name" value="5'-nuclease"/>
    <property type="match status" value="1"/>
</dbReference>
<proteinExistence type="predicted"/>
<evidence type="ECO:0000256" key="6">
    <source>
        <dbReference type="SAM" id="Phobius"/>
    </source>
</evidence>
<dbReference type="RefSeq" id="WP_308949312.1">
    <property type="nucleotide sequence ID" value="NZ_JARXHW010000011.1"/>
</dbReference>
<dbReference type="Pfam" id="PF01938">
    <property type="entry name" value="TRAM"/>
    <property type="match status" value="1"/>
</dbReference>
<dbReference type="PROSITE" id="PS51257">
    <property type="entry name" value="PROKAR_LIPOPROTEIN"/>
    <property type="match status" value="1"/>
</dbReference>
<feature type="transmembrane region" description="Helical" evidence="6">
    <location>
        <begin position="98"/>
        <end position="117"/>
    </location>
</feature>
<keyword evidence="6" id="KW-0472">Membrane</keyword>
<evidence type="ECO:0000313" key="8">
    <source>
        <dbReference type="EMBL" id="MDQ8207176.1"/>
    </source>
</evidence>
<keyword evidence="6" id="KW-0812">Transmembrane</keyword>
<dbReference type="PANTHER" id="PTHR11603:SF147">
    <property type="entry name" value="MEMBRANE PROTEIN"/>
    <property type="match status" value="1"/>
</dbReference>
<dbReference type="EMBL" id="JARXHW010000011">
    <property type="protein sequence ID" value="MDQ8207176.1"/>
    <property type="molecule type" value="Genomic_DNA"/>
</dbReference>
<keyword evidence="4" id="KW-0378">Hydrolase</keyword>
<dbReference type="CDD" id="cd09877">
    <property type="entry name" value="PIN_YacL-like"/>
    <property type="match status" value="1"/>
</dbReference>
<keyword evidence="2" id="KW-0808">Transferase</keyword>
<dbReference type="Proteomes" id="UP001225316">
    <property type="component" value="Unassembled WGS sequence"/>
</dbReference>
<dbReference type="SMART" id="SM00670">
    <property type="entry name" value="PINc"/>
    <property type="match status" value="1"/>
</dbReference>
<dbReference type="Pfam" id="PF01850">
    <property type="entry name" value="PIN"/>
    <property type="match status" value="1"/>
</dbReference>
<dbReference type="InterPro" id="IPR002716">
    <property type="entry name" value="PIN_dom"/>
</dbReference>
<feature type="domain" description="TRAM" evidence="7">
    <location>
        <begin position="269"/>
        <end position="330"/>
    </location>
</feature>
<evidence type="ECO:0000256" key="1">
    <source>
        <dbReference type="ARBA" id="ARBA00001946"/>
    </source>
</evidence>
<evidence type="ECO:0000256" key="2">
    <source>
        <dbReference type="ARBA" id="ARBA00022679"/>
    </source>
</evidence>
<keyword evidence="6" id="KW-1133">Transmembrane helix</keyword>
<evidence type="ECO:0000256" key="5">
    <source>
        <dbReference type="ARBA" id="ARBA00022842"/>
    </source>
</evidence>
<keyword evidence="3" id="KW-0540">Nuclease</keyword>
<dbReference type="InterPro" id="IPR029060">
    <property type="entry name" value="PIN-like_dom_sf"/>
</dbReference>
<sequence>MNKTIIIVRIFFLIVSVLGCVLLSYVTDGWTLMPVLFVGISLAVLVILTDVMLEGFSLRGLSAITFGLAVGGLIAYLISSSPLFEPLEADPDLAETLFLSRLALYVISMYLATVVALRGRDEFNLVIPYVRFSAQNVESSIVVVDTSALIDGRIAAICESRWFGYAMVVPRFVLDELQVVADSSETARKEKGRKGLDVLNRIRKMKHVDLRIHESSVPDRKAVDSKLVYIAESMNAKLLTTDYNLAKMAEFHGVDWLNITSLVKALNQEVSVGTRVNVELVRPGKDSGQAIGYLPDGSMLVVNNARKWIGHEVRVEVDSVVPSSGGKMVFATHYPDVEPSDR</sequence>
<feature type="transmembrane region" description="Helical" evidence="6">
    <location>
        <begin position="32"/>
        <end position="53"/>
    </location>
</feature>
<comment type="caution">
    <text evidence="8">The sequence shown here is derived from an EMBL/GenBank/DDBJ whole genome shotgun (WGS) entry which is preliminary data.</text>
</comment>
<evidence type="ECO:0000256" key="3">
    <source>
        <dbReference type="ARBA" id="ARBA00022722"/>
    </source>
</evidence>
<keyword evidence="9" id="KW-1185">Reference proteome</keyword>
<feature type="transmembrane region" description="Helical" evidence="6">
    <location>
        <begin position="7"/>
        <end position="26"/>
    </location>
</feature>
<dbReference type="InterPro" id="IPR002792">
    <property type="entry name" value="TRAM_dom"/>
</dbReference>
<evidence type="ECO:0000256" key="4">
    <source>
        <dbReference type="ARBA" id="ARBA00022801"/>
    </source>
</evidence>
<dbReference type="PANTHER" id="PTHR11603">
    <property type="entry name" value="AAA FAMILY ATPASE"/>
    <property type="match status" value="1"/>
</dbReference>
<dbReference type="SUPFAM" id="SSF88723">
    <property type="entry name" value="PIN domain-like"/>
    <property type="match status" value="1"/>
</dbReference>
<dbReference type="PROSITE" id="PS50926">
    <property type="entry name" value="TRAM"/>
    <property type="match status" value="1"/>
</dbReference>
<accession>A0ABU1ASP1</accession>
<feature type="transmembrane region" description="Helical" evidence="6">
    <location>
        <begin position="60"/>
        <end position="78"/>
    </location>
</feature>
<evidence type="ECO:0000313" key="9">
    <source>
        <dbReference type="Proteomes" id="UP001225316"/>
    </source>
</evidence>
<name>A0ABU1ASP1_9BACT</name>
<evidence type="ECO:0000259" key="7">
    <source>
        <dbReference type="PROSITE" id="PS50926"/>
    </source>
</evidence>
<comment type="cofactor">
    <cofactor evidence="1">
        <name>Mg(2+)</name>
        <dbReference type="ChEBI" id="CHEBI:18420"/>
    </cofactor>
</comment>
<keyword evidence="5" id="KW-0460">Magnesium</keyword>
<protein>
    <submittedName>
        <fullName evidence="8">TRAM domain-containing protein</fullName>
    </submittedName>
</protein>
<dbReference type="InterPro" id="IPR052041">
    <property type="entry name" value="Nucleic_acid_metab_PIN/TRAM"/>
</dbReference>
<organism evidence="8 9">
    <name type="scientific">Thalassobacterium maritimum</name>
    <dbReference type="NCBI Taxonomy" id="3041265"/>
    <lineage>
        <taxon>Bacteria</taxon>
        <taxon>Pseudomonadati</taxon>
        <taxon>Verrucomicrobiota</taxon>
        <taxon>Opitutia</taxon>
        <taxon>Puniceicoccales</taxon>
        <taxon>Coraliomargaritaceae</taxon>
        <taxon>Thalassobacterium</taxon>
    </lineage>
</organism>